<gene>
    <name evidence="3" type="ORF">AMTR_s00024p00228340</name>
</gene>
<evidence type="ECO:0000256" key="2">
    <source>
        <dbReference type="SAM" id="Phobius"/>
    </source>
</evidence>
<dbReference type="HOGENOM" id="CLU_1629296_0_0_1"/>
<dbReference type="PANTHER" id="PTHR36721:SF1">
    <property type="entry name" value="OS04G0446401 PROTEIN"/>
    <property type="match status" value="1"/>
</dbReference>
<evidence type="ECO:0000313" key="3">
    <source>
        <dbReference type="EMBL" id="ERN11232.1"/>
    </source>
</evidence>
<feature type="compositionally biased region" description="Basic residues" evidence="1">
    <location>
        <begin position="97"/>
        <end position="113"/>
    </location>
</feature>
<keyword evidence="4" id="KW-1185">Reference proteome</keyword>
<dbReference type="KEGG" id="atr:18439423"/>
<dbReference type="Proteomes" id="UP000017836">
    <property type="component" value="Unassembled WGS sequence"/>
</dbReference>
<accession>W1PMK2</accession>
<dbReference type="AlphaFoldDB" id="W1PMK2"/>
<feature type="compositionally biased region" description="Basic and acidic residues" evidence="1">
    <location>
        <begin position="45"/>
        <end position="79"/>
    </location>
</feature>
<proteinExistence type="predicted"/>
<sequence>MEPTIRARPFFTLIGIFIILSDASFAMNSNTMVLRSSEDSSNTMAERDRYTGRNYRNIHENPRNESAKRHASIESKGKNDSTNAYSHRTNTHDYRNSKNHRNSPPPKLRHRFNRSHDHGMNAGKKVGLFFVGIAGVFQVGAAVFLLFKRKQFLETKAQHGVCS</sequence>
<dbReference type="EMBL" id="KI392710">
    <property type="protein sequence ID" value="ERN11232.1"/>
    <property type="molecule type" value="Genomic_DNA"/>
</dbReference>
<dbReference type="STRING" id="13333.W1PMK2"/>
<feature type="compositionally biased region" description="Polar residues" evidence="1">
    <location>
        <begin position="35"/>
        <end position="44"/>
    </location>
</feature>
<feature type="transmembrane region" description="Helical" evidence="2">
    <location>
        <begin position="126"/>
        <end position="147"/>
    </location>
</feature>
<reference evidence="4" key="1">
    <citation type="journal article" date="2013" name="Science">
        <title>The Amborella genome and the evolution of flowering plants.</title>
        <authorList>
            <consortium name="Amborella Genome Project"/>
        </authorList>
    </citation>
    <scope>NUCLEOTIDE SEQUENCE [LARGE SCALE GENOMIC DNA]</scope>
</reference>
<dbReference type="Gramene" id="ERN11232">
    <property type="protein sequence ID" value="ERN11232"/>
    <property type="gene ID" value="AMTR_s00024p00228340"/>
</dbReference>
<evidence type="ECO:0000313" key="4">
    <source>
        <dbReference type="Proteomes" id="UP000017836"/>
    </source>
</evidence>
<evidence type="ECO:0008006" key="5">
    <source>
        <dbReference type="Google" id="ProtNLM"/>
    </source>
</evidence>
<keyword evidence="2" id="KW-0812">Transmembrane</keyword>
<dbReference type="OrthoDB" id="1740027at2759"/>
<protein>
    <recommendedName>
        <fullName evidence="5">Transmembrane protein</fullName>
    </recommendedName>
</protein>
<organism evidence="3 4">
    <name type="scientific">Amborella trichopoda</name>
    <dbReference type="NCBI Taxonomy" id="13333"/>
    <lineage>
        <taxon>Eukaryota</taxon>
        <taxon>Viridiplantae</taxon>
        <taxon>Streptophyta</taxon>
        <taxon>Embryophyta</taxon>
        <taxon>Tracheophyta</taxon>
        <taxon>Spermatophyta</taxon>
        <taxon>Magnoliopsida</taxon>
        <taxon>Amborellales</taxon>
        <taxon>Amborellaceae</taxon>
        <taxon>Amborella</taxon>
    </lineage>
</organism>
<feature type="region of interest" description="Disordered" evidence="1">
    <location>
        <begin position="35"/>
        <end position="119"/>
    </location>
</feature>
<keyword evidence="2" id="KW-0472">Membrane</keyword>
<evidence type="ECO:0000256" key="1">
    <source>
        <dbReference type="SAM" id="MobiDB-lite"/>
    </source>
</evidence>
<name>W1PMK2_AMBTC</name>
<dbReference type="PANTHER" id="PTHR36721">
    <property type="entry name" value="PROLINE-RICH FAMILY PROTEIN"/>
    <property type="match status" value="1"/>
</dbReference>
<keyword evidence="2" id="KW-1133">Transmembrane helix</keyword>